<dbReference type="Gene3D" id="2.60.120.10">
    <property type="entry name" value="Jelly Rolls"/>
    <property type="match status" value="1"/>
</dbReference>
<dbReference type="AlphaFoldDB" id="A0A2U1V4G4"/>
<proteinExistence type="predicted"/>
<dbReference type="Gene3D" id="1.10.10.10">
    <property type="entry name" value="Winged helix-like DNA-binding domain superfamily/Winged helix DNA-binding domain"/>
    <property type="match status" value="1"/>
</dbReference>
<feature type="domain" description="HTH crp-type" evidence="6">
    <location>
        <begin position="229"/>
        <end position="297"/>
    </location>
</feature>
<keyword evidence="2" id="KW-0238">DNA-binding</keyword>
<dbReference type="Pfam" id="PF00027">
    <property type="entry name" value="cNMP_binding"/>
    <property type="match status" value="1"/>
</dbReference>
<dbReference type="InterPro" id="IPR018490">
    <property type="entry name" value="cNMP-bd_dom_sf"/>
</dbReference>
<evidence type="ECO:0000256" key="2">
    <source>
        <dbReference type="ARBA" id="ARBA00023125"/>
    </source>
</evidence>
<keyword evidence="3" id="KW-0804">Transcription</keyword>
<feature type="compositionally biased region" description="Polar residues" evidence="4">
    <location>
        <begin position="52"/>
        <end position="62"/>
    </location>
</feature>
<dbReference type="SUPFAM" id="SSF46785">
    <property type="entry name" value="Winged helix' DNA-binding domain"/>
    <property type="match status" value="1"/>
</dbReference>
<dbReference type="PROSITE" id="PS51063">
    <property type="entry name" value="HTH_CRP_2"/>
    <property type="match status" value="1"/>
</dbReference>
<organism evidence="7 8">
    <name type="scientific">Teichococcus aestuarii</name>
    <dbReference type="NCBI Taxonomy" id="568898"/>
    <lineage>
        <taxon>Bacteria</taxon>
        <taxon>Pseudomonadati</taxon>
        <taxon>Pseudomonadota</taxon>
        <taxon>Alphaproteobacteria</taxon>
        <taxon>Acetobacterales</taxon>
        <taxon>Roseomonadaceae</taxon>
        <taxon>Roseomonas</taxon>
    </lineage>
</organism>
<dbReference type="InterPro" id="IPR000595">
    <property type="entry name" value="cNMP-bd_dom"/>
</dbReference>
<comment type="caution">
    <text evidence="7">The sequence shown here is derived from an EMBL/GenBank/DDBJ whole genome shotgun (WGS) entry which is preliminary data.</text>
</comment>
<feature type="domain" description="Cyclic nucleotide-binding" evidence="5">
    <location>
        <begin position="96"/>
        <end position="198"/>
    </location>
</feature>
<dbReference type="InterPro" id="IPR050397">
    <property type="entry name" value="Env_Response_Regulators"/>
</dbReference>
<sequence>MRCLGQRGPRSVPRLWMSSGVAFIDLSQGTGVIKMHNRIDTNHANEPDDQRSAAQRKTSSVDATMPYDPAETAGAALSESGTEPATPREALAATPWLRAVPEALLDRLASLAILHRLPVGSVVFEQAETPSFAQILIGGSVELLGIRGREEAFVELVRPVDLLLPAAVLNRQPYLLRARVLGEARLLLIQAEIFREAVASDHAFCLAVLACQAAQFRRQVKLAKNVRLRSAEERVGCYLLRLAEATPPGQAARLPTEKRLIASELGMTRETFSRSLAAVARHGLRVEGDLLHAEDLVAARARFALDPLIDGPETLHPLLARGVPR</sequence>
<dbReference type="GO" id="GO:0003677">
    <property type="term" value="F:DNA binding"/>
    <property type="evidence" value="ECO:0007669"/>
    <property type="project" value="UniProtKB-KW"/>
</dbReference>
<evidence type="ECO:0000259" key="6">
    <source>
        <dbReference type="PROSITE" id="PS51063"/>
    </source>
</evidence>
<evidence type="ECO:0000256" key="1">
    <source>
        <dbReference type="ARBA" id="ARBA00023015"/>
    </source>
</evidence>
<dbReference type="GO" id="GO:0005829">
    <property type="term" value="C:cytosol"/>
    <property type="evidence" value="ECO:0007669"/>
    <property type="project" value="TreeGrafter"/>
</dbReference>
<dbReference type="SUPFAM" id="SSF51206">
    <property type="entry name" value="cAMP-binding domain-like"/>
    <property type="match status" value="1"/>
</dbReference>
<feature type="compositionally biased region" description="Basic and acidic residues" evidence="4">
    <location>
        <begin position="41"/>
        <end position="51"/>
    </location>
</feature>
<keyword evidence="1" id="KW-0805">Transcription regulation</keyword>
<gene>
    <name evidence="7" type="ORF">CR165_11770</name>
</gene>
<dbReference type="GO" id="GO:0003700">
    <property type="term" value="F:DNA-binding transcription factor activity"/>
    <property type="evidence" value="ECO:0007669"/>
    <property type="project" value="TreeGrafter"/>
</dbReference>
<dbReference type="PANTHER" id="PTHR24567">
    <property type="entry name" value="CRP FAMILY TRANSCRIPTIONAL REGULATORY PROTEIN"/>
    <property type="match status" value="1"/>
</dbReference>
<dbReference type="PROSITE" id="PS50042">
    <property type="entry name" value="CNMP_BINDING_3"/>
    <property type="match status" value="1"/>
</dbReference>
<name>A0A2U1V4G4_9PROT</name>
<dbReference type="PANTHER" id="PTHR24567:SF26">
    <property type="entry name" value="REGULATORY PROTEIN YEIL"/>
    <property type="match status" value="1"/>
</dbReference>
<dbReference type="InterPro" id="IPR014710">
    <property type="entry name" value="RmlC-like_jellyroll"/>
</dbReference>
<reference evidence="8" key="1">
    <citation type="submission" date="2017-10" db="EMBL/GenBank/DDBJ databases">
        <authorList>
            <person name="Toshchakov S.V."/>
            <person name="Goeva M.A."/>
        </authorList>
    </citation>
    <scope>NUCLEOTIDE SEQUENCE [LARGE SCALE GENOMIC DNA]</scope>
    <source>
        <strain evidence="8">JR1/69-1-13</strain>
    </source>
</reference>
<evidence type="ECO:0000313" key="8">
    <source>
        <dbReference type="Proteomes" id="UP000245048"/>
    </source>
</evidence>
<accession>A0A2U1V4G4</accession>
<dbReference type="InterPro" id="IPR012318">
    <property type="entry name" value="HTH_CRP"/>
</dbReference>
<evidence type="ECO:0000256" key="4">
    <source>
        <dbReference type="SAM" id="MobiDB-lite"/>
    </source>
</evidence>
<dbReference type="EMBL" id="PDOA01000006">
    <property type="protein sequence ID" value="PWC28784.1"/>
    <property type="molecule type" value="Genomic_DNA"/>
</dbReference>
<protein>
    <submittedName>
        <fullName evidence="7">Crp/Fnr family transcriptional regulator</fullName>
    </submittedName>
</protein>
<dbReference type="Pfam" id="PF13545">
    <property type="entry name" value="HTH_Crp_2"/>
    <property type="match status" value="1"/>
</dbReference>
<evidence type="ECO:0000259" key="5">
    <source>
        <dbReference type="PROSITE" id="PS50042"/>
    </source>
</evidence>
<dbReference type="CDD" id="cd00038">
    <property type="entry name" value="CAP_ED"/>
    <property type="match status" value="1"/>
</dbReference>
<feature type="region of interest" description="Disordered" evidence="4">
    <location>
        <begin position="41"/>
        <end position="87"/>
    </location>
</feature>
<dbReference type="InterPro" id="IPR036390">
    <property type="entry name" value="WH_DNA-bd_sf"/>
</dbReference>
<evidence type="ECO:0000313" key="7">
    <source>
        <dbReference type="EMBL" id="PWC28784.1"/>
    </source>
</evidence>
<evidence type="ECO:0000256" key="3">
    <source>
        <dbReference type="ARBA" id="ARBA00023163"/>
    </source>
</evidence>
<dbReference type="InterPro" id="IPR036388">
    <property type="entry name" value="WH-like_DNA-bd_sf"/>
</dbReference>
<dbReference type="Proteomes" id="UP000245048">
    <property type="component" value="Unassembled WGS sequence"/>
</dbReference>
<keyword evidence="8" id="KW-1185">Reference proteome</keyword>